<name>A0ABT2MUR1_9CYAN</name>
<reference evidence="2 3" key="1">
    <citation type="journal article" date="2022" name="Front. Microbiol.">
        <title>High genomic differentiation and limited gene flow indicate recent cryptic speciation within the genus Laspinema (cyanobacteria).</title>
        <authorList>
            <person name="Stanojkovic A."/>
            <person name="Skoupy S."/>
            <person name="Skaloud P."/>
            <person name="Dvorak P."/>
        </authorList>
    </citation>
    <scope>NUCLEOTIDE SEQUENCE [LARGE SCALE GENOMIC DNA]</scope>
    <source>
        <strain evidence="2 3">D2a</strain>
    </source>
</reference>
<protein>
    <recommendedName>
        <fullName evidence="4">DUF3040 domain-containing protein</fullName>
    </recommendedName>
</protein>
<organism evidence="2 3">
    <name type="scientific">Laspinema palackyanum D2a</name>
    <dbReference type="NCBI Taxonomy" id="2953684"/>
    <lineage>
        <taxon>Bacteria</taxon>
        <taxon>Bacillati</taxon>
        <taxon>Cyanobacteriota</taxon>
        <taxon>Cyanophyceae</taxon>
        <taxon>Oscillatoriophycideae</taxon>
        <taxon>Oscillatoriales</taxon>
        <taxon>Laspinemataceae</taxon>
        <taxon>Laspinema</taxon>
        <taxon>Laspinema palackyanum</taxon>
    </lineage>
</organism>
<comment type="caution">
    <text evidence="2">The sequence shown here is derived from an EMBL/GenBank/DDBJ whole genome shotgun (WGS) entry which is preliminary data.</text>
</comment>
<evidence type="ECO:0000313" key="2">
    <source>
        <dbReference type="EMBL" id="MCT7968480.1"/>
    </source>
</evidence>
<keyword evidence="3" id="KW-1185">Reference proteome</keyword>
<evidence type="ECO:0000313" key="3">
    <source>
        <dbReference type="Proteomes" id="UP001525890"/>
    </source>
</evidence>
<evidence type="ECO:0008006" key="4">
    <source>
        <dbReference type="Google" id="ProtNLM"/>
    </source>
</evidence>
<evidence type="ECO:0000256" key="1">
    <source>
        <dbReference type="SAM" id="Phobius"/>
    </source>
</evidence>
<feature type="transmembrane region" description="Helical" evidence="1">
    <location>
        <begin position="80"/>
        <end position="98"/>
    </location>
</feature>
<gene>
    <name evidence="2" type="ORF">NG799_19400</name>
</gene>
<keyword evidence="1" id="KW-1133">Transmembrane helix</keyword>
<dbReference type="Proteomes" id="UP001525890">
    <property type="component" value="Unassembled WGS sequence"/>
</dbReference>
<keyword evidence="1" id="KW-0812">Transmembrane</keyword>
<accession>A0ABT2MUR1</accession>
<proteinExistence type="predicted"/>
<dbReference type="EMBL" id="JAMXFF010000032">
    <property type="protein sequence ID" value="MCT7968480.1"/>
    <property type="molecule type" value="Genomic_DNA"/>
</dbReference>
<sequence length="107" mass="11587">MNPQERQKLERQLQDLEAQIHHPQPLQTSTPDAPSLKSVYQQLTLWYQGLPDGGKMVAIAVGGVFALTAVSTVLNLVRLAFTLAAVGVLGFVGYKLFLASKSSNPNP</sequence>
<dbReference type="RefSeq" id="WP_368007991.1">
    <property type="nucleotide sequence ID" value="NZ_JAMXFF010000032.1"/>
</dbReference>
<keyword evidence="1" id="KW-0472">Membrane</keyword>
<feature type="transmembrane region" description="Helical" evidence="1">
    <location>
        <begin position="56"/>
        <end position="74"/>
    </location>
</feature>